<dbReference type="RefSeq" id="WP_114619929.1">
    <property type="nucleotide sequence ID" value="NZ_PPTP01000001.1"/>
</dbReference>
<organism evidence="1 2">
    <name type="scientific">Senegalimassilia anaerobia</name>
    <dbReference type="NCBI Taxonomy" id="1473216"/>
    <lineage>
        <taxon>Bacteria</taxon>
        <taxon>Bacillati</taxon>
        <taxon>Actinomycetota</taxon>
        <taxon>Coriobacteriia</taxon>
        <taxon>Coriobacteriales</taxon>
        <taxon>Coriobacteriaceae</taxon>
        <taxon>Senegalimassilia</taxon>
    </lineage>
</organism>
<accession>A0A369LE01</accession>
<keyword evidence="2" id="KW-1185">Reference proteome</keyword>
<reference evidence="1 2" key="1">
    <citation type="journal article" date="2018" name="Elife">
        <title>Discovery and characterization of a prevalent human gut bacterial enzyme sufficient for the inactivation of a family of plant toxins.</title>
        <authorList>
            <person name="Koppel N."/>
            <person name="Bisanz J.E."/>
            <person name="Pandelia M.E."/>
            <person name="Turnbaugh P.J."/>
            <person name="Balskus E.P."/>
        </authorList>
    </citation>
    <scope>NUCLEOTIDE SEQUENCE [LARGE SCALE GENOMIC DNA]</scope>
    <source>
        <strain evidence="2">anaerobia AP69FAA</strain>
    </source>
</reference>
<evidence type="ECO:0000313" key="2">
    <source>
        <dbReference type="Proteomes" id="UP000253792"/>
    </source>
</evidence>
<sequence length="76" mass="8591">MTVSEYCRHETGVRELVIIRKGGWTCCAAYIDHEDLFRLPGDIARADVIESSHDYIKVLDPRGGYVSAPCTYLDIE</sequence>
<proteinExistence type="predicted"/>
<dbReference type="AlphaFoldDB" id="A0A369LE01"/>
<protein>
    <submittedName>
        <fullName evidence="1">Uncharacterized protein</fullName>
    </submittedName>
</protein>
<evidence type="ECO:0000313" key="1">
    <source>
        <dbReference type="EMBL" id="RDB57404.1"/>
    </source>
</evidence>
<dbReference type="OrthoDB" id="3199508at2"/>
<dbReference type="EMBL" id="PPTP01000001">
    <property type="protein sequence ID" value="RDB57404.1"/>
    <property type="molecule type" value="Genomic_DNA"/>
</dbReference>
<gene>
    <name evidence="1" type="ORF">C1880_00835</name>
</gene>
<dbReference type="Proteomes" id="UP000253792">
    <property type="component" value="Unassembled WGS sequence"/>
</dbReference>
<name>A0A369LE01_9ACTN</name>
<comment type="caution">
    <text evidence="1">The sequence shown here is derived from an EMBL/GenBank/DDBJ whole genome shotgun (WGS) entry which is preliminary data.</text>
</comment>